<evidence type="ECO:0000313" key="3">
    <source>
        <dbReference type="Proteomes" id="UP000010843"/>
    </source>
</evidence>
<reference evidence="3" key="1">
    <citation type="submission" date="2012-02" db="EMBL/GenBank/DDBJ databases">
        <title>Complete sequence of chromosome of Natrinema pellirubrum DSM 15624.</title>
        <authorList>
            <person name="Lucas S."/>
            <person name="Han J."/>
            <person name="Lapidus A."/>
            <person name="Cheng J.-F."/>
            <person name="Goodwin L."/>
            <person name="Pitluck S."/>
            <person name="Peters L."/>
            <person name="Teshima H."/>
            <person name="Detter J.C."/>
            <person name="Han C."/>
            <person name="Tapia R."/>
            <person name="Land M."/>
            <person name="Hauser L."/>
            <person name="Kyrpides N."/>
            <person name="Ivanova N."/>
            <person name="Pagani I."/>
            <person name="Sproer C."/>
            <person name="Anderson I."/>
            <person name="Woyke T."/>
        </authorList>
    </citation>
    <scope>NUCLEOTIDE SEQUENCE [LARGE SCALE GENOMIC DNA]</scope>
    <source>
        <strain evidence="3">DSM 15624 / JCM 10476 / NCIMB 786</strain>
    </source>
</reference>
<feature type="region of interest" description="Disordered" evidence="1">
    <location>
        <begin position="90"/>
        <end position="115"/>
    </location>
</feature>
<name>L0JEX6_NATP1</name>
<dbReference type="AlphaFoldDB" id="L0JEX6"/>
<sequence length="115" mass="12506">MGIMDMIGPDPPEAIPDFLLEQFADCSPETLRGIGEYARSETYIAPDGMPDSVKEAFALQDDETIAAVAAYVDDLAEFLEMNDAESLAALTDDGDDGEKWGHKNILEWHGGSPQK</sequence>
<evidence type="ECO:0000313" key="2">
    <source>
        <dbReference type="EMBL" id="AGB30095.1"/>
    </source>
</evidence>
<organism evidence="2 3">
    <name type="scientific">Natrinema pellirubrum (strain DSM 15624 / CIP 106293 / JCM 10476 / NCIMB 786 / 157)</name>
    <dbReference type="NCBI Taxonomy" id="797303"/>
    <lineage>
        <taxon>Archaea</taxon>
        <taxon>Methanobacteriati</taxon>
        <taxon>Methanobacteriota</taxon>
        <taxon>Stenosarchaea group</taxon>
        <taxon>Halobacteria</taxon>
        <taxon>Halobacteriales</taxon>
        <taxon>Natrialbaceae</taxon>
        <taxon>Natrinema</taxon>
    </lineage>
</organism>
<gene>
    <name evidence="2" type="ordered locus">Natpe_0153</name>
</gene>
<dbReference type="eggNOG" id="arCOG06178">
    <property type="taxonomic scope" value="Archaea"/>
</dbReference>
<accession>L0JEX6</accession>
<proteinExistence type="predicted"/>
<dbReference type="EMBL" id="CP003372">
    <property type="protein sequence ID" value="AGB30095.1"/>
    <property type="molecule type" value="Genomic_DNA"/>
</dbReference>
<dbReference type="KEGG" id="npe:Natpe_0153"/>
<protein>
    <submittedName>
        <fullName evidence="2">Uncharacterized protein</fullName>
    </submittedName>
</protein>
<dbReference type="Proteomes" id="UP000010843">
    <property type="component" value="Chromosome"/>
</dbReference>
<dbReference type="HOGENOM" id="CLU_2204063_0_0_2"/>
<feature type="compositionally biased region" description="Basic and acidic residues" evidence="1">
    <location>
        <begin position="97"/>
        <end position="106"/>
    </location>
</feature>
<evidence type="ECO:0000256" key="1">
    <source>
        <dbReference type="SAM" id="MobiDB-lite"/>
    </source>
</evidence>